<reference evidence="3 4" key="1">
    <citation type="submission" date="2018-07" db="EMBL/GenBank/DDBJ databases">
        <title>Motiliproteus coralliicola sp. nov., a bacterium isolated from Coral.</title>
        <authorList>
            <person name="Wang G."/>
        </authorList>
    </citation>
    <scope>NUCLEOTIDE SEQUENCE [LARGE SCALE GENOMIC DNA]</scope>
    <source>
        <strain evidence="3 4">C34</strain>
    </source>
</reference>
<keyword evidence="4" id="KW-1185">Reference proteome</keyword>
<evidence type="ECO:0000313" key="3">
    <source>
        <dbReference type="EMBL" id="RDE18079.1"/>
    </source>
</evidence>
<feature type="transmembrane region" description="Helical" evidence="1">
    <location>
        <begin position="137"/>
        <end position="162"/>
    </location>
</feature>
<feature type="transmembrane region" description="Helical" evidence="1">
    <location>
        <begin position="20"/>
        <end position="39"/>
    </location>
</feature>
<dbReference type="Pfam" id="PF12158">
    <property type="entry name" value="DUF3592"/>
    <property type="match status" value="1"/>
</dbReference>
<name>A0A369WA72_9GAMM</name>
<sequence>MTPITYLQDMWQLAIDGQTQGLWFWITLYAFITCTYSLIFQFRTRTWPSTTGELVALGVEKIGGKEPVRSNQEYLIESLYSYRVADMEYAGKRISPWIFVASHNLKAILEKQLSSIQQLPDGKVKVFYNPNNPKKSYLIVASKTGIAITFLISTLPLALYVYSYHG</sequence>
<gene>
    <name evidence="3" type="ORF">DV711_18320</name>
</gene>
<evidence type="ECO:0000313" key="4">
    <source>
        <dbReference type="Proteomes" id="UP000253769"/>
    </source>
</evidence>
<dbReference type="InterPro" id="IPR021994">
    <property type="entry name" value="DUF3592"/>
</dbReference>
<evidence type="ECO:0000256" key="1">
    <source>
        <dbReference type="SAM" id="Phobius"/>
    </source>
</evidence>
<dbReference type="EMBL" id="QQOH01000006">
    <property type="protein sequence ID" value="RDE18079.1"/>
    <property type="molecule type" value="Genomic_DNA"/>
</dbReference>
<keyword evidence="1" id="KW-0472">Membrane</keyword>
<evidence type="ECO:0000259" key="2">
    <source>
        <dbReference type="Pfam" id="PF12158"/>
    </source>
</evidence>
<organism evidence="3 4">
    <name type="scientific">Motiliproteus coralliicola</name>
    <dbReference type="NCBI Taxonomy" id="2283196"/>
    <lineage>
        <taxon>Bacteria</taxon>
        <taxon>Pseudomonadati</taxon>
        <taxon>Pseudomonadota</taxon>
        <taxon>Gammaproteobacteria</taxon>
        <taxon>Oceanospirillales</taxon>
        <taxon>Oceanospirillaceae</taxon>
        <taxon>Motiliproteus</taxon>
    </lineage>
</organism>
<dbReference type="Proteomes" id="UP000253769">
    <property type="component" value="Unassembled WGS sequence"/>
</dbReference>
<protein>
    <submittedName>
        <fullName evidence="3">DUF3592 domain-containing protein</fullName>
    </submittedName>
</protein>
<keyword evidence="1" id="KW-0812">Transmembrane</keyword>
<dbReference type="AlphaFoldDB" id="A0A369WA72"/>
<comment type="caution">
    <text evidence="3">The sequence shown here is derived from an EMBL/GenBank/DDBJ whole genome shotgun (WGS) entry which is preliminary data.</text>
</comment>
<keyword evidence="1" id="KW-1133">Transmembrane helix</keyword>
<feature type="domain" description="DUF3592" evidence="2">
    <location>
        <begin position="51"/>
        <end position="139"/>
    </location>
</feature>
<dbReference type="OrthoDB" id="7855841at2"/>
<accession>A0A369WA72</accession>
<dbReference type="RefSeq" id="WP_114697198.1">
    <property type="nucleotide sequence ID" value="NZ_QQOH01000006.1"/>
</dbReference>
<proteinExistence type="predicted"/>